<name>X7YHJ2_MYCXE</name>
<protein>
    <submittedName>
        <fullName evidence="2">Uncharacterized protein</fullName>
    </submittedName>
</protein>
<dbReference type="EMBL" id="JAOB01000093">
    <property type="protein sequence ID" value="EUA06657.1"/>
    <property type="molecule type" value="Genomic_DNA"/>
</dbReference>
<sequence>MADTGAFPPATPAMKVSPRLRPSRQASGIAATAHLGIIRGQTFTPSCRGCDGSAALFSAVSNT</sequence>
<proteinExistence type="predicted"/>
<feature type="region of interest" description="Disordered" evidence="1">
    <location>
        <begin position="1"/>
        <end position="21"/>
    </location>
</feature>
<evidence type="ECO:0000313" key="2">
    <source>
        <dbReference type="EMBL" id="EUA06657.1"/>
    </source>
</evidence>
<organism evidence="2">
    <name type="scientific">Mycobacterium xenopi 4042</name>
    <dbReference type="NCBI Taxonomy" id="1299334"/>
    <lineage>
        <taxon>Bacteria</taxon>
        <taxon>Bacillati</taxon>
        <taxon>Actinomycetota</taxon>
        <taxon>Actinomycetes</taxon>
        <taxon>Mycobacteriales</taxon>
        <taxon>Mycobacteriaceae</taxon>
        <taxon>Mycobacterium</taxon>
    </lineage>
</organism>
<evidence type="ECO:0000256" key="1">
    <source>
        <dbReference type="SAM" id="MobiDB-lite"/>
    </source>
</evidence>
<comment type="caution">
    <text evidence="2">The sequence shown here is derived from an EMBL/GenBank/DDBJ whole genome shotgun (WGS) entry which is preliminary data.</text>
</comment>
<dbReference type="AlphaFoldDB" id="X7YHJ2"/>
<reference evidence="2" key="1">
    <citation type="submission" date="2014-01" db="EMBL/GenBank/DDBJ databases">
        <authorList>
            <person name="Brown-Elliot B."/>
            <person name="Wallace R."/>
            <person name="Lenaerts A."/>
            <person name="Ordway D."/>
            <person name="DeGroote M.A."/>
            <person name="Parker T."/>
            <person name="Sizemore C."/>
            <person name="Tallon L.J."/>
            <person name="Sadzewicz L.K."/>
            <person name="Sengamalay N."/>
            <person name="Fraser C.M."/>
            <person name="Hine E."/>
            <person name="Shefchek K.A."/>
            <person name="Das S.P."/>
            <person name="Tettelin H."/>
        </authorList>
    </citation>
    <scope>NUCLEOTIDE SEQUENCE [LARGE SCALE GENOMIC DNA]</scope>
    <source>
        <strain evidence="2">4042</strain>
    </source>
</reference>
<gene>
    <name evidence="2" type="ORF">I553_0457</name>
</gene>
<accession>X7YHJ2</accession>